<dbReference type="STRING" id="379066.GAU_1596"/>
<dbReference type="Pfam" id="PF24850">
    <property type="entry name" value="CC_BshC"/>
    <property type="match status" value="1"/>
</dbReference>
<protein>
    <recommendedName>
        <fullName evidence="5">Cysteine ligase BshC</fullName>
    </recommendedName>
</protein>
<keyword evidence="4" id="KW-1185">Reference proteome</keyword>
<dbReference type="KEGG" id="gau:GAU_1596"/>
<accession>C1A8S8</accession>
<evidence type="ECO:0000313" key="3">
    <source>
        <dbReference type="EMBL" id="BAH38638.1"/>
    </source>
</evidence>
<dbReference type="OrthoDB" id="9765151at2"/>
<dbReference type="Pfam" id="PF10079">
    <property type="entry name" value="Rossmann-like_BshC"/>
    <property type="match status" value="2"/>
</dbReference>
<dbReference type="InterPro" id="IPR055399">
    <property type="entry name" value="CC_BshC"/>
</dbReference>
<organism evidence="3 4">
    <name type="scientific">Gemmatimonas aurantiaca (strain DSM 14586 / JCM 11422 / NBRC 100505 / T-27)</name>
    <dbReference type="NCBI Taxonomy" id="379066"/>
    <lineage>
        <taxon>Bacteria</taxon>
        <taxon>Pseudomonadati</taxon>
        <taxon>Gemmatimonadota</taxon>
        <taxon>Gemmatimonadia</taxon>
        <taxon>Gemmatimonadales</taxon>
        <taxon>Gemmatimonadaceae</taxon>
        <taxon>Gemmatimonas</taxon>
    </lineage>
</organism>
<evidence type="ECO:0008006" key="5">
    <source>
        <dbReference type="Google" id="ProtNLM"/>
    </source>
</evidence>
<dbReference type="EMBL" id="AP009153">
    <property type="protein sequence ID" value="BAH38638.1"/>
    <property type="molecule type" value="Genomic_DNA"/>
</dbReference>
<evidence type="ECO:0000313" key="4">
    <source>
        <dbReference type="Proteomes" id="UP000002209"/>
    </source>
</evidence>
<feature type="domain" description="Bacillithiol biosynthesis BshC C-terminal coiled-coil" evidence="2">
    <location>
        <begin position="448"/>
        <end position="522"/>
    </location>
</feature>
<feature type="domain" description="Bacillithiol biosynthesis BshC N-terminal Rossmann-like" evidence="1">
    <location>
        <begin position="317"/>
        <end position="367"/>
    </location>
</feature>
<reference evidence="4" key="1">
    <citation type="submission" date="2006-03" db="EMBL/GenBank/DDBJ databases">
        <title>Complete genome sequence of Gemmatimonas aurantiaca T-27 that represents a novel phylum Gemmatimonadetes.</title>
        <authorList>
            <person name="Takasaki K."/>
            <person name="Ichikawa N."/>
            <person name="Miura H."/>
            <person name="Matsushita S."/>
            <person name="Watanabe Y."/>
            <person name="Oguchi A."/>
            <person name="Ankai A."/>
            <person name="Yashiro I."/>
            <person name="Takahashi M."/>
            <person name="Terui Y."/>
            <person name="Fukui S."/>
            <person name="Yokoyama H."/>
            <person name="Tanikawa S."/>
            <person name="Hanada S."/>
            <person name="Kamagata Y."/>
            <person name="Fujita N."/>
        </authorList>
    </citation>
    <scope>NUCLEOTIDE SEQUENCE [LARGE SCALE GENOMIC DNA]</scope>
    <source>
        <strain evidence="4">T-27 / DSM 14586 / JCM 11422 / NBRC 100505</strain>
    </source>
</reference>
<dbReference type="Proteomes" id="UP000002209">
    <property type="component" value="Chromosome"/>
</dbReference>
<evidence type="ECO:0000259" key="2">
    <source>
        <dbReference type="Pfam" id="PF24850"/>
    </source>
</evidence>
<dbReference type="RefSeq" id="WP_012683085.1">
    <property type="nucleotide sequence ID" value="NC_012489.1"/>
</dbReference>
<proteinExistence type="predicted"/>
<gene>
    <name evidence="3" type="ordered locus">GAU_1596</name>
</gene>
<dbReference type="AlphaFoldDB" id="C1A8S8"/>
<dbReference type="HOGENOM" id="CLU_022249_1_0_0"/>
<evidence type="ECO:0000259" key="1">
    <source>
        <dbReference type="Pfam" id="PF10079"/>
    </source>
</evidence>
<feature type="domain" description="Bacillithiol biosynthesis BshC N-terminal Rossmann-like" evidence="1">
    <location>
        <begin position="74"/>
        <end position="299"/>
    </location>
</feature>
<dbReference type="InterPro" id="IPR055398">
    <property type="entry name" value="Rossmann-like_BshC"/>
</dbReference>
<dbReference type="eggNOG" id="COG4365">
    <property type="taxonomic scope" value="Bacteria"/>
</dbReference>
<name>C1A8S8_GEMAT</name>
<sequence length="537" mass="55803">MDQSAALISTTDDVIIRTAPLGGSALSRAIQQGAVGAQWYAPRPTNVAGWRAHAAAVRASFAGRDWLSPLMPAIAASGAATARLTRAAQDGVVVTTGQQPGLFGGPTYTWSKAMGALAMADVLEAELGIPVAPVFWAATDDADWIEAAVTYLATSTGLERVALPGPASDGVAMADVLMGDVDAAMAQLVRACGSGAHASVLDVIQAAYTPHATIGAAYVVLMRALLEPLGMAVLDAAHPATRAAADGFLRTALRSASAVHHAVQSRAMAIEAAGHVPQVEIIDGLSLVFLTDGTGARTRVPVVGAGDVAQSAPVGALGANVLLRPVMERALIPTVCYMAGPGEFAYFAQVAPVAEALGVASPIVAPRWAAEVLEADALERQARLGLTDEALRDPHAAEQIIARAQLDESVADAVERLRVTLESQLASLGEALRVPDDEAEYEALVAASVVEGLERDITHRVDQFERRLLSAVKRRETAAMQDVAATRAALRPLGQPPERVLNLVPLLVRFGPTLLERLRDAAVGHAQQLVTGVSGQA</sequence>